<reference evidence="3" key="2">
    <citation type="journal article" date="2022" name="Microbiol. Resour. Announc.">
        <title>Genome Sequence of Cupriavidus campinensis Strain G5, a Member of a Bacterial Consortium Capable of Polyethylene Degradation.</title>
        <authorList>
            <person name="Schneider B."/>
            <person name="Pfeiffer F."/>
            <person name="Dyall-Smith M."/>
            <person name="Kunte H.J."/>
        </authorList>
    </citation>
    <scope>NUCLEOTIDE SEQUENCE</scope>
    <source>
        <strain evidence="3">G5</strain>
    </source>
</reference>
<keyword evidence="1" id="KW-0812">Transmembrane</keyword>
<dbReference type="EMBL" id="VCIZ01000001">
    <property type="protein sequence ID" value="TSP14733.1"/>
    <property type="molecule type" value="Genomic_DNA"/>
</dbReference>
<evidence type="ECO:0000313" key="4">
    <source>
        <dbReference type="Proteomes" id="UP000318943"/>
    </source>
</evidence>
<evidence type="ECO:0000256" key="1">
    <source>
        <dbReference type="SAM" id="Phobius"/>
    </source>
</evidence>
<keyword evidence="1" id="KW-0472">Membrane</keyword>
<dbReference type="AlphaFoldDB" id="A0AAE9L4H4"/>
<feature type="transmembrane region" description="Helical" evidence="1">
    <location>
        <begin position="29"/>
        <end position="52"/>
    </location>
</feature>
<reference evidence="3" key="3">
    <citation type="submission" date="2022-05" db="EMBL/GenBank/DDBJ databases">
        <authorList>
            <person name="Kunte H.-J."/>
        </authorList>
    </citation>
    <scope>NUCLEOTIDE SEQUENCE</scope>
    <source>
        <strain evidence="3">G5</strain>
    </source>
</reference>
<protein>
    <submittedName>
        <fullName evidence="3">Uncharacterized protein</fullName>
    </submittedName>
</protein>
<dbReference type="EMBL" id="CP097330">
    <property type="protein sequence ID" value="URF06090.1"/>
    <property type="molecule type" value="Genomic_DNA"/>
</dbReference>
<evidence type="ECO:0000313" key="2">
    <source>
        <dbReference type="EMBL" id="TSP14733.1"/>
    </source>
</evidence>
<accession>A0AAE9L4H4</accession>
<keyword evidence="4" id="KW-1185">Reference proteome</keyword>
<dbReference type="RefSeq" id="WP_144196134.1">
    <property type="nucleotide sequence ID" value="NZ_CAJPVH010000046.1"/>
</dbReference>
<name>A0AAE9L4H4_9BURK</name>
<dbReference type="KEGG" id="ccam:M5D45_04990"/>
<evidence type="ECO:0000313" key="5">
    <source>
        <dbReference type="Proteomes" id="UP001056132"/>
    </source>
</evidence>
<dbReference type="Proteomes" id="UP001056132">
    <property type="component" value="Chromosome 1"/>
</dbReference>
<sequence length="77" mass="8589">MKNDKNNGSTLVDYFGASFGRFVMHKLPVVTVCLLAALSVMTLFICASGAFTPRETEYGSGKAVFKHYIVPYFPYNR</sequence>
<gene>
    <name evidence="2" type="ORF">FGG12_03620</name>
    <name evidence="3" type="ORF">M5D45_04990</name>
</gene>
<organism evidence="3 5">
    <name type="scientific">Cupriavidus campinensis</name>
    <dbReference type="NCBI Taxonomy" id="151783"/>
    <lineage>
        <taxon>Bacteria</taxon>
        <taxon>Pseudomonadati</taxon>
        <taxon>Pseudomonadota</taxon>
        <taxon>Betaproteobacteria</taxon>
        <taxon>Burkholderiales</taxon>
        <taxon>Burkholderiaceae</taxon>
        <taxon>Cupriavidus</taxon>
    </lineage>
</organism>
<proteinExistence type="predicted"/>
<reference evidence="2 4" key="1">
    <citation type="submission" date="2019-05" db="EMBL/GenBank/DDBJ databases">
        <title>Whole genome sequence analysis of Cupriavidus campinensis S14E4C strain.</title>
        <authorList>
            <person name="Abbaszade G."/>
            <person name="Szabo A."/>
            <person name="Toumi M."/>
            <person name="Toth E."/>
        </authorList>
    </citation>
    <scope>NUCLEOTIDE SEQUENCE [LARGE SCALE GENOMIC DNA]</scope>
    <source>
        <strain evidence="2 4">S14E4C</strain>
    </source>
</reference>
<dbReference type="Proteomes" id="UP000318943">
    <property type="component" value="Unassembled WGS sequence"/>
</dbReference>
<keyword evidence="1" id="KW-1133">Transmembrane helix</keyword>
<evidence type="ECO:0000313" key="3">
    <source>
        <dbReference type="EMBL" id="URF06090.1"/>
    </source>
</evidence>